<dbReference type="SUPFAM" id="SSF109998">
    <property type="entry name" value="Triger factor/SurA peptide-binding domain-like"/>
    <property type="match status" value="1"/>
</dbReference>
<dbReference type="GO" id="GO:0003755">
    <property type="term" value="F:peptidyl-prolyl cis-trans isomerase activity"/>
    <property type="evidence" value="ECO:0007669"/>
    <property type="project" value="UniProtKB-UniRule"/>
</dbReference>
<dbReference type="GO" id="GO:0005737">
    <property type="term" value="C:cytoplasm"/>
    <property type="evidence" value="ECO:0007669"/>
    <property type="project" value="UniProtKB-SubCell"/>
</dbReference>
<comment type="catalytic activity">
    <reaction evidence="1 11">
        <text>[protein]-peptidylproline (omega=180) = [protein]-peptidylproline (omega=0)</text>
        <dbReference type="Rhea" id="RHEA:16237"/>
        <dbReference type="Rhea" id="RHEA-COMP:10747"/>
        <dbReference type="Rhea" id="RHEA-COMP:10748"/>
        <dbReference type="ChEBI" id="CHEBI:83833"/>
        <dbReference type="ChEBI" id="CHEBI:83834"/>
        <dbReference type="EC" id="5.2.1.8"/>
    </reaction>
</comment>
<organism evidence="14">
    <name type="scientific">Candidatus Actinomarina minuta</name>
    <dbReference type="NCBI Taxonomy" id="1389454"/>
    <lineage>
        <taxon>Bacteria</taxon>
        <taxon>Bacillati</taxon>
        <taxon>Actinomycetota</taxon>
        <taxon>Actinomycetes</taxon>
        <taxon>Candidatus Actinomarinidae</taxon>
        <taxon>Candidatus Actinomarinales</taxon>
        <taxon>Candidatus Actinomarineae</taxon>
        <taxon>Candidatus Actinomarinaceae</taxon>
        <taxon>Candidatus Actinomarina</taxon>
    </lineage>
</organism>
<dbReference type="InterPro" id="IPR036611">
    <property type="entry name" value="Trigger_fac_ribosome-bd_sf"/>
</dbReference>
<keyword evidence="6 11" id="KW-0697">Rotamase</keyword>
<dbReference type="Pfam" id="PF05698">
    <property type="entry name" value="Trigger_C"/>
    <property type="match status" value="1"/>
</dbReference>
<dbReference type="InterPro" id="IPR008881">
    <property type="entry name" value="Trigger_fac_ribosome-bd_bac"/>
</dbReference>
<dbReference type="InterPro" id="IPR046357">
    <property type="entry name" value="PPIase_dom_sf"/>
</dbReference>
<evidence type="ECO:0000313" key="14">
    <source>
        <dbReference type="EMBL" id="AGQ19895.1"/>
    </source>
</evidence>
<dbReference type="EMBL" id="KC811145">
    <property type="protein sequence ID" value="AGQ19895.1"/>
    <property type="molecule type" value="Genomic_DNA"/>
</dbReference>
<evidence type="ECO:0000259" key="12">
    <source>
        <dbReference type="Pfam" id="PF05697"/>
    </source>
</evidence>
<gene>
    <name evidence="11" type="primary">tig</name>
</gene>
<keyword evidence="8 11" id="KW-0413">Isomerase</keyword>
<comment type="function">
    <text evidence="11">Involved in protein export. Acts as a chaperone by maintaining the newly synthesized protein in an open conformation. Functions as a peptidyl-prolyl cis-trans isomerase.</text>
</comment>
<dbReference type="GO" id="GO:0051301">
    <property type="term" value="P:cell division"/>
    <property type="evidence" value="ECO:0007669"/>
    <property type="project" value="UniProtKB-KW"/>
</dbReference>
<dbReference type="NCBIfam" id="TIGR00115">
    <property type="entry name" value="tig"/>
    <property type="match status" value="1"/>
</dbReference>
<dbReference type="InterPro" id="IPR008880">
    <property type="entry name" value="Trigger_fac_C"/>
</dbReference>
<dbReference type="Gene3D" id="3.30.70.1050">
    <property type="entry name" value="Trigger factor ribosome-binding domain"/>
    <property type="match status" value="1"/>
</dbReference>
<name>S5DSE0_9ACTN</name>
<evidence type="ECO:0000256" key="3">
    <source>
        <dbReference type="ARBA" id="ARBA00013194"/>
    </source>
</evidence>
<proteinExistence type="inferred from homology"/>
<evidence type="ECO:0000256" key="7">
    <source>
        <dbReference type="ARBA" id="ARBA00023186"/>
    </source>
</evidence>
<protein>
    <recommendedName>
        <fullName evidence="4 11">Trigger factor</fullName>
        <shortName evidence="11">TF</shortName>
        <ecNumber evidence="3 11">5.2.1.8</ecNumber>
    </recommendedName>
    <alternativeName>
        <fullName evidence="10 11">PPIase</fullName>
    </alternativeName>
</protein>
<evidence type="ECO:0000256" key="10">
    <source>
        <dbReference type="ARBA" id="ARBA00029986"/>
    </source>
</evidence>
<dbReference type="InterPro" id="IPR027304">
    <property type="entry name" value="Trigger_fact/SurA_dom_sf"/>
</dbReference>
<dbReference type="InterPro" id="IPR037041">
    <property type="entry name" value="Trigger_fac_C_sf"/>
</dbReference>
<dbReference type="PIRSF" id="PIRSF003095">
    <property type="entry name" value="Trigger_factor"/>
    <property type="match status" value="1"/>
</dbReference>
<dbReference type="GO" id="GO:0006457">
    <property type="term" value="P:protein folding"/>
    <property type="evidence" value="ECO:0007669"/>
    <property type="project" value="UniProtKB-UniRule"/>
</dbReference>
<comment type="similarity">
    <text evidence="2 11">Belongs to the FKBP-type PPIase family. Tig subfamily.</text>
</comment>
<keyword evidence="11" id="KW-0963">Cytoplasm</keyword>
<dbReference type="Pfam" id="PF05697">
    <property type="entry name" value="Trigger_N"/>
    <property type="match status" value="1"/>
</dbReference>
<evidence type="ECO:0000256" key="11">
    <source>
        <dbReference type="HAMAP-Rule" id="MF_00303"/>
    </source>
</evidence>
<evidence type="ECO:0000256" key="9">
    <source>
        <dbReference type="ARBA" id="ARBA00023306"/>
    </source>
</evidence>
<dbReference type="Gene3D" id="1.10.3120.10">
    <property type="entry name" value="Trigger factor, C-terminal domain"/>
    <property type="match status" value="1"/>
</dbReference>
<evidence type="ECO:0000256" key="6">
    <source>
        <dbReference type="ARBA" id="ARBA00023110"/>
    </source>
</evidence>
<dbReference type="EC" id="5.2.1.8" evidence="3 11"/>
<evidence type="ECO:0000256" key="8">
    <source>
        <dbReference type="ARBA" id="ARBA00023235"/>
    </source>
</evidence>
<evidence type="ECO:0000256" key="5">
    <source>
        <dbReference type="ARBA" id="ARBA00022618"/>
    </source>
</evidence>
<evidence type="ECO:0000259" key="13">
    <source>
        <dbReference type="Pfam" id="PF05698"/>
    </source>
</evidence>
<keyword evidence="9 11" id="KW-0131">Cell cycle</keyword>
<dbReference type="AlphaFoldDB" id="S5DSE0"/>
<feature type="domain" description="Trigger factor C-terminal" evidence="13">
    <location>
        <begin position="276"/>
        <end position="425"/>
    </location>
</feature>
<keyword evidence="5 11" id="KW-0132">Cell division</keyword>
<dbReference type="InterPro" id="IPR005215">
    <property type="entry name" value="Trig_fac"/>
</dbReference>
<reference evidence="14" key="1">
    <citation type="journal article" date="2013" name="Sci. Rep.">
        <title>Metagenomics uncovers a new group of low GC and ultra-small marine Actinobacteria.</title>
        <authorList>
            <person name="Ghai R."/>
            <person name="Mizuno C.M."/>
            <person name="Picazo A."/>
            <person name="Camacho A."/>
            <person name="Rodriguez-Valera F."/>
        </authorList>
    </citation>
    <scope>NUCLEOTIDE SEQUENCE</scope>
</reference>
<dbReference type="GO" id="GO:0015031">
    <property type="term" value="P:protein transport"/>
    <property type="evidence" value="ECO:0007669"/>
    <property type="project" value="UniProtKB-UniRule"/>
</dbReference>
<evidence type="ECO:0000256" key="1">
    <source>
        <dbReference type="ARBA" id="ARBA00000971"/>
    </source>
</evidence>
<comment type="domain">
    <text evidence="11">Consists of 3 domains; the N-terminus binds the ribosome, the middle domain has PPIase activity, while the C-terminus has intrinsic chaperone activity on its own.</text>
</comment>
<feature type="domain" description="Trigger factor ribosome-binding bacterial" evidence="12">
    <location>
        <begin position="22"/>
        <end position="163"/>
    </location>
</feature>
<accession>S5DSE0</accession>
<dbReference type="HAMAP" id="MF_00303">
    <property type="entry name" value="Trigger_factor_Tig"/>
    <property type="match status" value="1"/>
</dbReference>
<comment type="subcellular location">
    <subcellularLocation>
        <location evidence="11">Cytoplasm</location>
    </subcellularLocation>
    <text evidence="11">About half TF is bound to the ribosome near the polypeptide exit tunnel while the other half is free in the cytoplasm.</text>
</comment>
<evidence type="ECO:0000256" key="4">
    <source>
        <dbReference type="ARBA" id="ARBA00016902"/>
    </source>
</evidence>
<keyword evidence="7 11" id="KW-0143">Chaperone</keyword>
<dbReference type="SUPFAM" id="SSF102735">
    <property type="entry name" value="Trigger factor ribosome-binding domain"/>
    <property type="match status" value="1"/>
</dbReference>
<evidence type="ECO:0000256" key="2">
    <source>
        <dbReference type="ARBA" id="ARBA00005464"/>
    </source>
</evidence>
<dbReference type="Gene3D" id="3.10.50.40">
    <property type="match status" value="1"/>
</dbReference>
<dbReference type="SUPFAM" id="SSF54534">
    <property type="entry name" value="FKBP-like"/>
    <property type="match status" value="1"/>
</dbReference>
<sequence>MVQEVAGSNPVGHPPYLGEKLKYKVKNAGDFEKQLDLKVDFQDLDQYKNEAINKISKNLNIKGFRPGKIPANIVTREVGEDAINEEAIEMYLPENLFTILKDEELNPATRPVIKKIEKKDKNYDIEVLITLWPTLSKLPKLEQEVEVESIKPTDEEMDDQIDRVRTQFAEVSKVERSLDSGDYALINVSAKKNNEELKDFAYSDYLYEVGTNMLTPQLDSKLIGVSPGAIVKLNDNIPQLQIEDAEITVLVKEVREKILPDFTDEWVSDTTEFDDIKNLREELEKNIEMVKKRQVASQYQGELTNKLIEEAKIELPEQLVIAEMDSILQNFINELAQNNIKMEDYFQVTGLTEEALRDDLNKQATRNLTMVVILDKVIEDLDIKLEDEDVALIEEHMKSHESQDEVESTTHRLNLEAESLRNKAMLHVLKSGSSVDKNGEKVYLQDVYNQDTYTREEE</sequence>